<feature type="transmembrane region" description="Helical" evidence="1">
    <location>
        <begin position="12"/>
        <end position="33"/>
    </location>
</feature>
<dbReference type="RefSeq" id="WP_124262971.1">
    <property type="nucleotide sequence ID" value="NZ_CP015370.1"/>
</dbReference>
<keyword evidence="1" id="KW-1133">Transmembrane helix</keyword>
<feature type="transmembrane region" description="Helical" evidence="1">
    <location>
        <begin position="124"/>
        <end position="143"/>
    </location>
</feature>
<dbReference type="Proteomes" id="UP000199140">
    <property type="component" value="Unassembled WGS sequence"/>
</dbReference>
<dbReference type="EMBL" id="FOPK01000044">
    <property type="protein sequence ID" value="SFH68646.1"/>
    <property type="molecule type" value="Genomic_DNA"/>
</dbReference>
<dbReference type="KEGG" id="mphy:MCBMB27_05848"/>
<reference evidence="3 5" key="2">
    <citation type="submission" date="2016-10" db="EMBL/GenBank/DDBJ databases">
        <authorList>
            <person name="Varghese N."/>
            <person name="Submissions S."/>
        </authorList>
    </citation>
    <scope>NUCLEOTIDE SEQUENCE [LARGE SCALE GENOMIC DNA]</scope>
    <source>
        <strain evidence="3 5">CBMB27</strain>
    </source>
</reference>
<organism evidence="3 5">
    <name type="scientific">Methylobacterium phyllosphaerae</name>
    <dbReference type="NCBI Taxonomy" id="418223"/>
    <lineage>
        <taxon>Bacteria</taxon>
        <taxon>Pseudomonadati</taxon>
        <taxon>Pseudomonadota</taxon>
        <taxon>Alphaproteobacteria</taxon>
        <taxon>Hyphomicrobiales</taxon>
        <taxon>Methylobacteriaceae</taxon>
        <taxon>Methylobacterium</taxon>
    </lineage>
</organism>
<evidence type="ECO:0000313" key="5">
    <source>
        <dbReference type="Proteomes" id="UP000199140"/>
    </source>
</evidence>
<sequence length="172" mass="18353">MNEPVSRRVRRLLHAPPLALLIGLGLAPFFILFPRLPGGPEVGPAHDPTSQPFAFWAGAALLGGLVGTLNGAARPLYRAAALIFGASLLSVPALRLALMSGLPFPHRLAVWLGLDGEFAMEADLYEIWLLSWLVCLGLIVVVWRGLVRIIPVRLAEAAGHTETTSTGPNPCP</sequence>
<dbReference type="AlphaFoldDB" id="A0AAE8HXX6"/>
<feature type="transmembrane region" description="Helical" evidence="1">
    <location>
        <begin position="53"/>
        <end position="73"/>
    </location>
</feature>
<dbReference type="Proteomes" id="UP000185487">
    <property type="component" value="Plasmid CBMB27-p3"/>
</dbReference>
<feature type="transmembrane region" description="Helical" evidence="1">
    <location>
        <begin position="80"/>
        <end position="104"/>
    </location>
</feature>
<name>A0AAE8HXX6_9HYPH</name>
<reference evidence="2 4" key="1">
    <citation type="submission" date="2016-04" db="EMBL/GenBank/DDBJ databases">
        <title>Complete genome sequencing and analysis of CBMB27, Methylobacterium phyllosphaerae isolated from leaf tissues of rice (Oryza sativa L.).</title>
        <authorList>
            <person name="Lee Y."/>
            <person name="Hwangbo K."/>
            <person name="Chung H."/>
            <person name="Yoo J."/>
            <person name="Kim K.Y."/>
            <person name="Sa T.M."/>
            <person name="Um Y."/>
            <person name="Madhaiyan M."/>
        </authorList>
    </citation>
    <scope>NUCLEOTIDE SEQUENCE [LARGE SCALE GENOMIC DNA]</scope>
    <source>
        <strain evidence="2 4">CBMB27</strain>
        <plasmid evidence="2 4">CBMB27-p3</plasmid>
    </source>
</reference>
<evidence type="ECO:0000313" key="3">
    <source>
        <dbReference type="EMBL" id="SFH68646.1"/>
    </source>
</evidence>
<evidence type="ECO:0000313" key="4">
    <source>
        <dbReference type="Proteomes" id="UP000185487"/>
    </source>
</evidence>
<protein>
    <submittedName>
        <fullName evidence="3">Uncharacterized protein</fullName>
    </submittedName>
</protein>
<keyword evidence="2" id="KW-0614">Plasmid</keyword>
<geneLocation type="plasmid" evidence="2 4">
    <name>CBMB27-p3</name>
</geneLocation>
<dbReference type="EMBL" id="CP015370">
    <property type="protein sequence ID" value="APT35139.1"/>
    <property type="molecule type" value="Genomic_DNA"/>
</dbReference>
<keyword evidence="4" id="KW-1185">Reference proteome</keyword>
<evidence type="ECO:0000256" key="1">
    <source>
        <dbReference type="SAM" id="Phobius"/>
    </source>
</evidence>
<evidence type="ECO:0000313" key="2">
    <source>
        <dbReference type="EMBL" id="APT35139.1"/>
    </source>
</evidence>
<proteinExistence type="predicted"/>
<gene>
    <name evidence="2" type="ORF">MCBMB27_05848</name>
    <name evidence="3" type="ORF">SAMN05192567_14419</name>
</gene>
<keyword evidence="1" id="KW-0472">Membrane</keyword>
<keyword evidence="1" id="KW-0812">Transmembrane</keyword>
<accession>A0AAE8HXX6</accession>